<dbReference type="SUPFAM" id="SSF48403">
    <property type="entry name" value="Ankyrin repeat"/>
    <property type="match status" value="1"/>
</dbReference>
<organism evidence="4 5">
    <name type="scientific">Pleurodeles waltl</name>
    <name type="common">Iberian ribbed newt</name>
    <dbReference type="NCBI Taxonomy" id="8319"/>
    <lineage>
        <taxon>Eukaryota</taxon>
        <taxon>Metazoa</taxon>
        <taxon>Chordata</taxon>
        <taxon>Craniata</taxon>
        <taxon>Vertebrata</taxon>
        <taxon>Euteleostomi</taxon>
        <taxon>Amphibia</taxon>
        <taxon>Batrachia</taxon>
        <taxon>Caudata</taxon>
        <taxon>Salamandroidea</taxon>
        <taxon>Salamandridae</taxon>
        <taxon>Pleurodelinae</taxon>
        <taxon>Pleurodeles</taxon>
    </lineage>
</organism>
<dbReference type="Proteomes" id="UP001066276">
    <property type="component" value="Chromosome 3_1"/>
</dbReference>
<dbReference type="Gene3D" id="1.25.40.20">
    <property type="entry name" value="Ankyrin repeat-containing domain"/>
    <property type="match status" value="3"/>
</dbReference>
<dbReference type="PANTHER" id="PTHR24171:SF10">
    <property type="entry name" value="ANKYRIN REPEAT DOMAIN-CONTAINING PROTEIN 29-LIKE"/>
    <property type="match status" value="1"/>
</dbReference>
<dbReference type="SMART" id="SM00248">
    <property type="entry name" value="ANK"/>
    <property type="match status" value="6"/>
</dbReference>
<dbReference type="EMBL" id="JANPWB010000005">
    <property type="protein sequence ID" value="KAJ1187796.1"/>
    <property type="molecule type" value="Genomic_DNA"/>
</dbReference>
<dbReference type="InterPro" id="IPR036770">
    <property type="entry name" value="Ankyrin_rpt-contain_sf"/>
</dbReference>
<name>A0AAV7UHE7_PLEWA</name>
<dbReference type="InterPro" id="IPR002110">
    <property type="entry name" value="Ankyrin_rpt"/>
</dbReference>
<proteinExistence type="predicted"/>
<evidence type="ECO:0000313" key="5">
    <source>
        <dbReference type="Proteomes" id="UP001066276"/>
    </source>
</evidence>
<gene>
    <name evidence="4" type="ORF">NDU88_004566</name>
</gene>
<feature type="repeat" description="ANK" evidence="3">
    <location>
        <begin position="94"/>
        <end position="126"/>
    </location>
</feature>
<evidence type="ECO:0000256" key="3">
    <source>
        <dbReference type="PROSITE-ProRule" id="PRU00023"/>
    </source>
</evidence>
<feature type="repeat" description="ANK" evidence="3">
    <location>
        <begin position="127"/>
        <end position="159"/>
    </location>
</feature>
<keyword evidence="2 3" id="KW-0040">ANK repeat</keyword>
<dbReference type="Pfam" id="PF12796">
    <property type="entry name" value="Ank_2"/>
    <property type="match status" value="2"/>
</dbReference>
<keyword evidence="5" id="KW-1185">Reference proteome</keyword>
<feature type="repeat" description="ANK" evidence="3">
    <location>
        <begin position="161"/>
        <end position="193"/>
    </location>
</feature>
<dbReference type="PRINTS" id="PR01415">
    <property type="entry name" value="ANKYRIN"/>
</dbReference>
<evidence type="ECO:0000313" key="4">
    <source>
        <dbReference type="EMBL" id="KAJ1187796.1"/>
    </source>
</evidence>
<dbReference type="PANTHER" id="PTHR24171">
    <property type="entry name" value="ANKYRIN REPEAT DOMAIN-CONTAINING PROTEIN 39-RELATED"/>
    <property type="match status" value="1"/>
</dbReference>
<keyword evidence="1" id="KW-0677">Repeat</keyword>
<evidence type="ECO:0000256" key="2">
    <source>
        <dbReference type="ARBA" id="ARBA00023043"/>
    </source>
</evidence>
<feature type="repeat" description="ANK" evidence="3">
    <location>
        <begin position="235"/>
        <end position="267"/>
    </location>
</feature>
<comment type="caution">
    <text evidence="4">The sequence shown here is derived from an EMBL/GenBank/DDBJ whole genome shotgun (WGS) entry which is preliminary data.</text>
</comment>
<dbReference type="PROSITE" id="PS50088">
    <property type="entry name" value="ANK_REPEAT"/>
    <property type="match status" value="4"/>
</dbReference>
<evidence type="ECO:0008006" key="6">
    <source>
        <dbReference type="Google" id="ProtNLM"/>
    </source>
</evidence>
<accession>A0AAV7UHE7</accession>
<dbReference type="AlphaFoldDB" id="A0AAV7UHE7"/>
<evidence type="ECO:0000256" key="1">
    <source>
        <dbReference type="ARBA" id="ARBA00022737"/>
    </source>
</evidence>
<protein>
    <recommendedName>
        <fullName evidence="6">Ankyrin repeat and SOCS box protein 18</fullName>
    </recommendedName>
</protein>
<reference evidence="4" key="1">
    <citation type="journal article" date="2022" name="bioRxiv">
        <title>Sequencing and chromosome-scale assembly of the giantPleurodeles waltlgenome.</title>
        <authorList>
            <person name="Brown T."/>
            <person name="Elewa A."/>
            <person name="Iarovenko S."/>
            <person name="Subramanian E."/>
            <person name="Araus A.J."/>
            <person name="Petzold A."/>
            <person name="Susuki M."/>
            <person name="Suzuki K.-i.T."/>
            <person name="Hayashi T."/>
            <person name="Toyoda A."/>
            <person name="Oliveira C."/>
            <person name="Osipova E."/>
            <person name="Leigh N.D."/>
            <person name="Simon A."/>
            <person name="Yun M.H."/>
        </authorList>
    </citation>
    <scope>NUCLEOTIDE SEQUENCE</scope>
    <source>
        <strain evidence="4">20211129_DDA</strain>
        <tissue evidence="4">Liver</tissue>
    </source>
</reference>
<dbReference type="PROSITE" id="PS50297">
    <property type="entry name" value="ANK_REP_REGION"/>
    <property type="match status" value="3"/>
</dbReference>
<sequence>MVDKFHAALETGDLRCIKALSENYSEHVDVTFEISTNELEWSSTRPATFGLAGLWSLEYKRQLTNPLCITASRGYTDCLRYLLHRRADPNAAPGGQSALHEACAKGHTECAELLLEHRANPNLLSHEGLTPLHLCTSEDTLRCAKLLIKYGAVVSRVSEDSQESPLHIAARHGLPAHTRLYLCHGAAVDGQNAQQETPLNVACGQAIELKHQENYFQVCRMLLSHGANANATDEEKKSPLHKACKNASHNIVELLLENGADVNAIDYNGASPLSCSLQTAAFKQMLRPQHTVRALLNHGSQRVWPTAFGKVLQTCASAPLVVEILFNSYESISISEHWVDTIPEDVSQVRHNTGGKCGGG</sequence>